<feature type="transmembrane region" description="Helical" evidence="6">
    <location>
        <begin position="183"/>
        <end position="201"/>
    </location>
</feature>
<feature type="transmembrane region" description="Helical" evidence="6">
    <location>
        <begin position="270"/>
        <end position="291"/>
    </location>
</feature>
<name>L1NDB6_9PORP</name>
<feature type="transmembrane region" description="Helical" evidence="6">
    <location>
        <begin position="151"/>
        <end position="171"/>
    </location>
</feature>
<keyword evidence="3 6" id="KW-0812">Transmembrane</keyword>
<dbReference type="eggNOG" id="COG0697">
    <property type="taxonomic scope" value="Bacteria"/>
</dbReference>
<feature type="transmembrane region" description="Helical" evidence="6">
    <location>
        <begin position="213"/>
        <end position="233"/>
    </location>
</feature>
<evidence type="ECO:0000259" key="7">
    <source>
        <dbReference type="Pfam" id="PF00892"/>
    </source>
</evidence>
<dbReference type="SUPFAM" id="SSF103481">
    <property type="entry name" value="Multidrug resistance efflux transporter EmrE"/>
    <property type="match status" value="2"/>
</dbReference>
<organism evidence="8 9">
    <name type="scientific">Porphyromonas catoniae F0037</name>
    <dbReference type="NCBI Taxonomy" id="1127696"/>
    <lineage>
        <taxon>Bacteria</taxon>
        <taxon>Pseudomonadati</taxon>
        <taxon>Bacteroidota</taxon>
        <taxon>Bacteroidia</taxon>
        <taxon>Bacteroidales</taxon>
        <taxon>Porphyromonadaceae</taxon>
        <taxon>Porphyromonas</taxon>
    </lineage>
</organism>
<evidence type="ECO:0000256" key="3">
    <source>
        <dbReference type="ARBA" id="ARBA00022692"/>
    </source>
</evidence>
<evidence type="ECO:0000256" key="4">
    <source>
        <dbReference type="ARBA" id="ARBA00022989"/>
    </source>
</evidence>
<feature type="transmembrane region" description="Helical" evidence="6">
    <location>
        <begin position="121"/>
        <end position="139"/>
    </location>
</feature>
<comment type="caution">
    <text evidence="8">The sequence shown here is derived from an EMBL/GenBank/DDBJ whole genome shotgun (WGS) entry which is preliminary data.</text>
</comment>
<evidence type="ECO:0000313" key="8">
    <source>
        <dbReference type="EMBL" id="EKY01280.1"/>
    </source>
</evidence>
<evidence type="ECO:0000256" key="6">
    <source>
        <dbReference type="SAM" id="Phobius"/>
    </source>
</evidence>
<dbReference type="GO" id="GO:0016020">
    <property type="term" value="C:membrane"/>
    <property type="evidence" value="ECO:0007669"/>
    <property type="project" value="UniProtKB-SubCell"/>
</dbReference>
<feature type="domain" description="EamA" evidence="7">
    <location>
        <begin position="150"/>
        <end position="286"/>
    </location>
</feature>
<comment type="subcellular location">
    <subcellularLocation>
        <location evidence="1">Membrane</location>
        <topology evidence="1">Multi-pass membrane protein</topology>
    </subcellularLocation>
</comment>
<gene>
    <name evidence="8" type="ORF">HMPREF9134_00999</name>
</gene>
<dbReference type="Pfam" id="PF00892">
    <property type="entry name" value="EamA"/>
    <property type="match status" value="2"/>
</dbReference>
<feature type="domain" description="EamA" evidence="7">
    <location>
        <begin position="5"/>
        <end position="138"/>
    </location>
</feature>
<dbReference type="PANTHER" id="PTHR32322:SF2">
    <property type="entry name" value="EAMA DOMAIN-CONTAINING PROTEIN"/>
    <property type="match status" value="1"/>
</dbReference>
<dbReference type="HOGENOM" id="CLU_033863_9_3_10"/>
<dbReference type="InterPro" id="IPR050638">
    <property type="entry name" value="AA-Vitamin_Transporters"/>
</dbReference>
<proteinExistence type="inferred from homology"/>
<evidence type="ECO:0000256" key="5">
    <source>
        <dbReference type="ARBA" id="ARBA00023136"/>
    </source>
</evidence>
<dbReference type="RefSeq" id="WP_005469485.1">
    <property type="nucleotide sequence ID" value="NZ_KB291047.1"/>
</dbReference>
<dbReference type="Proteomes" id="UP000010408">
    <property type="component" value="Unassembled WGS sequence"/>
</dbReference>
<feature type="transmembrane region" description="Helical" evidence="6">
    <location>
        <begin position="37"/>
        <end position="55"/>
    </location>
</feature>
<keyword evidence="4 6" id="KW-1133">Transmembrane helix</keyword>
<sequence>MDRFKGFLFGMIASSTFGLIPLFTLPMMAEGLGTDSILTYRMFLACLLVMILMRVRGVSLRTNLGELKWFAFLGFFYYGSAALLFQGYYSMSSGMATTLHFLYPIGTTLIMAIVFRQKTSIYTVIAIALGLSGVALLSLRGGVGQTSSLTGVILVLLSGLSYAIYLVTVNNVKVLRSMDNLKLTFYAIFFSGVFFLLDGLLTGGLQPIPSRGAMLNVLLLALLPTLVSNLALVRAIKSIGSTLTSVLGAMEPLTAIVIGVLFLGEEVSSAMLLGVILILSAVTIIVLSPLLDKNIADRLKRFARK</sequence>
<feature type="transmembrane region" description="Helical" evidence="6">
    <location>
        <begin position="67"/>
        <end position="89"/>
    </location>
</feature>
<feature type="transmembrane region" description="Helical" evidence="6">
    <location>
        <begin position="245"/>
        <end position="264"/>
    </location>
</feature>
<dbReference type="STRING" id="1127696.HMPREF9134_00999"/>
<dbReference type="PANTHER" id="PTHR32322">
    <property type="entry name" value="INNER MEMBRANE TRANSPORTER"/>
    <property type="match status" value="1"/>
</dbReference>
<feature type="transmembrane region" description="Helical" evidence="6">
    <location>
        <begin position="7"/>
        <end position="25"/>
    </location>
</feature>
<evidence type="ECO:0000313" key="9">
    <source>
        <dbReference type="Proteomes" id="UP000010408"/>
    </source>
</evidence>
<keyword evidence="5 6" id="KW-0472">Membrane</keyword>
<comment type="similarity">
    <text evidence="2">Belongs to the EamA transporter family.</text>
</comment>
<accession>L1NDB6</accession>
<reference evidence="8 9" key="1">
    <citation type="submission" date="2012-05" db="EMBL/GenBank/DDBJ databases">
        <authorList>
            <person name="Weinstock G."/>
            <person name="Sodergren E."/>
            <person name="Lobos E.A."/>
            <person name="Fulton L."/>
            <person name="Fulton R."/>
            <person name="Courtney L."/>
            <person name="Fronick C."/>
            <person name="O'Laughlin M."/>
            <person name="Godfrey J."/>
            <person name="Wilson R.M."/>
            <person name="Miner T."/>
            <person name="Farmer C."/>
            <person name="Delehaunty K."/>
            <person name="Cordes M."/>
            <person name="Minx P."/>
            <person name="Tomlinson C."/>
            <person name="Chen J."/>
            <person name="Wollam A."/>
            <person name="Pepin K.H."/>
            <person name="Bhonagiri V."/>
            <person name="Zhang X."/>
            <person name="Suruliraj S."/>
            <person name="Warren W."/>
            <person name="Mitreva M."/>
            <person name="Mardis E.R."/>
            <person name="Wilson R.K."/>
        </authorList>
    </citation>
    <scope>NUCLEOTIDE SEQUENCE [LARGE SCALE GENOMIC DNA]</scope>
    <source>
        <strain evidence="8 9">F0037</strain>
    </source>
</reference>
<evidence type="ECO:0000256" key="1">
    <source>
        <dbReference type="ARBA" id="ARBA00004141"/>
    </source>
</evidence>
<evidence type="ECO:0000256" key="2">
    <source>
        <dbReference type="ARBA" id="ARBA00007362"/>
    </source>
</evidence>
<feature type="transmembrane region" description="Helical" evidence="6">
    <location>
        <begin position="95"/>
        <end position="114"/>
    </location>
</feature>
<dbReference type="PATRIC" id="fig|1127696.3.peg.907"/>
<dbReference type="EMBL" id="AMEQ01000027">
    <property type="protein sequence ID" value="EKY01280.1"/>
    <property type="molecule type" value="Genomic_DNA"/>
</dbReference>
<dbReference type="InterPro" id="IPR037185">
    <property type="entry name" value="EmrE-like"/>
</dbReference>
<dbReference type="InterPro" id="IPR000620">
    <property type="entry name" value="EamA_dom"/>
</dbReference>
<dbReference type="AlphaFoldDB" id="L1NDB6"/>
<protein>
    <submittedName>
        <fullName evidence="8">Putative membrane protein</fullName>
    </submittedName>
</protein>